<protein>
    <recommendedName>
        <fullName evidence="3">DUF4221 domain-containing protein</fullName>
    </recommendedName>
</protein>
<gene>
    <name evidence="1" type="ORF">ESV85_08810</name>
</gene>
<comment type="caution">
    <text evidence="1">The sequence shown here is derived from an EMBL/GenBank/DDBJ whole genome shotgun (WGS) entry which is preliminary data.</text>
</comment>
<reference evidence="1 2" key="1">
    <citation type="submission" date="2019-08" db="EMBL/GenBank/DDBJ databases">
        <title>Genomes sequence of Algoriphagus aquimarinus ACAM450.</title>
        <authorList>
            <person name="Bowman J.P."/>
        </authorList>
    </citation>
    <scope>NUCLEOTIDE SEQUENCE [LARGE SCALE GENOMIC DNA]</scope>
    <source>
        <strain evidence="1 2">ACAM 450</strain>
    </source>
</reference>
<dbReference type="PROSITE" id="PS51257">
    <property type="entry name" value="PROKAR_LIPOPROTEIN"/>
    <property type="match status" value="1"/>
</dbReference>
<evidence type="ECO:0000313" key="2">
    <source>
        <dbReference type="Proteomes" id="UP000321935"/>
    </source>
</evidence>
<dbReference type="OrthoDB" id="819235at2"/>
<organism evidence="1 2">
    <name type="scientific">Algoriphagus aquimarinus</name>
    <dbReference type="NCBI Taxonomy" id="237018"/>
    <lineage>
        <taxon>Bacteria</taxon>
        <taxon>Pseudomonadati</taxon>
        <taxon>Bacteroidota</taxon>
        <taxon>Cytophagia</taxon>
        <taxon>Cytophagales</taxon>
        <taxon>Cyclobacteriaceae</taxon>
        <taxon>Algoriphagus</taxon>
    </lineage>
</organism>
<name>A0A5C7ATS3_9BACT</name>
<dbReference type="Proteomes" id="UP000321935">
    <property type="component" value="Unassembled WGS sequence"/>
</dbReference>
<proteinExistence type="predicted"/>
<evidence type="ECO:0008006" key="3">
    <source>
        <dbReference type="Google" id="ProtNLM"/>
    </source>
</evidence>
<dbReference type="RefSeq" id="WP_146916710.1">
    <property type="nucleotide sequence ID" value="NZ_VORW01000004.1"/>
</dbReference>
<sequence>MKNLCLLFLAVLFFACSKEKESIQGKLVDFVSGEMSFERDAETGYMAFLGTVNYESKEAAYTQWNGVFKFYDPKSGRKLGSFEIPPEGPMSLKGRVHIAKSFDESTIVATNTLGYFNVYKDDTVFSSFQLDMGDFESNTFFSFPLGGNALHQVAPDQYEVTYDPFDFMAQRMGKHGFDLAFSSWIVKFDEQGNWLCKTDFLAPYDESYANSAVASEMIRMVENGNSWGMFSYSDSLYQIKDCEVVKRIKLQSLSPLSYFPDKFEGDKNKGSWEIPEDGALNYRLVHDEASGMNVRMTLLKQRKSDPDIKDAHKRMYLNESTYLLLLYDYEWKLRAELEIFYPTGTRFENIFCTSEGLMINKPEQKSEDEYEFYKIDLSQFAD</sequence>
<dbReference type="EMBL" id="VORW01000004">
    <property type="protein sequence ID" value="TXE12136.1"/>
    <property type="molecule type" value="Genomic_DNA"/>
</dbReference>
<accession>A0A5C7ATS3</accession>
<dbReference type="AlphaFoldDB" id="A0A5C7ATS3"/>
<evidence type="ECO:0000313" key="1">
    <source>
        <dbReference type="EMBL" id="TXE12136.1"/>
    </source>
</evidence>